<dbReference type="AlphaFoldDB" id="A0A068VQ45"/>
<evidence type="ECO:0000256" key="1">
    <source>
        <dbReference type="SAM" id="Phobius"/>
    </source>
</evidence>
<dbReference type="KEGG" id="pfre:RM25_0407"/>
<reference evidence="2" key="1">
    <citation type="submission" date="2014-08" db="EMBL/GenBank/DDBJ databases">
        <authorList>
            <person name="Falentin Helene"/>
        </authorList>
    </citation>
    <scope>NUCLEOTIDE SEQUENCE</scope>
</reference>
<dbReference type="GeneID" id="61222847"/>
<dbReference type="RefSeq" id="WP_013160366.1">
    <property type="nucleotide sequence ID" value="NZ_CP010341.1"/>
</dbReference>
<accession>A0A068VQ45</accession>
<keyword evidence="1" id="KW-0472">Membrane</keyword>
<name>A0A068VQ45_PROFF</name>
<keyword evidence="1" id="KW-0812">Transmembrane</keyword>
<organism evidence="2">
    <name type="scientific">Propionibacterium freudenreichii subsp. freudenreichii</name>
    <dbReference type="NCBI Taxonomy" id="66712"/>
    <lineage>
        <taxon>Bacteria</taxon>
        <taxon>Bacillati</taxon>
        <taxon>Actinomycetota</taxon>
        <taxon>Actinomycetes</taxon>
        <taxon>Propionibacteriales</taxon>
        <taxon>Propionibacteriaceae</taxon>
        <taxon>Propionibacterium</taxon>
    </lineage>
</organism>
<proteinExistence type="predicted"/>
<dbReference type="PATRIC" id="fig|66712.6.peg.432"/>
<feature type="transmembrane region" description="Helical" evidence="1">
    <location>
        <begin position="6"/>
        <end position="28"/>
    </location>
</feature>
<protein>
    <submittedName>
        <fullName evidence="2">Uncharacterized protein</fullName>
    </submittedName>
</protein>
<evidence type="ECO:0000313" key="2">
    <source>
        <dbReference type="EMBL" id="CEP26676.1"/>
    </source>
</evidence>
<keyword evidence="1" id="KW-1133">Transmembrane helix</keyword>
<dbReference type="EMBL" id="LM676418">
    <property type="protein sequence ID" value="CEP26676.1"/>
    <property type="molecule type" value="Genomic_DNA"/>
</dbReference>
<sequence length="123" mass="13717">MEIGSLAEWVTGFAEVLAVSVALFLPSWERRRATREKRLRTLRTIRRLTPRLLTLPATSDERSGDLRMLQTFLMVTDMMNIDPGVEDVIDTGQQIASMVHQGQPVSDHDAAAIRALLDSLPSS</sequence>
<gene>
    <name evidence="2" type="ORF">PFCIRM138_09225</name>
</gene>